<dbReference type="GeneID" id="85305398"/>
<dbReference type="AlphaFoldDB" id="A0AAJ0FKY0"/>
<comment type="caution">
    <text evidence="3">The sequence shown here is derived from an EMBL/GenBank/DDBJ whole genome shotgun (WGS) entry which is preliminary data.</text>
</comment>
<dbReference type="Proteomes" id="UP001244011">
    <property type="component" value="Unassembled WGS sequence"/>
</dbReference>
<dbReference type="EMBL" id="MU838998">
    <property type="protein sequence ID" value="KAK1771567.1"/>
    <property type="molecule type" value="Genomic_DNA"/>
</dbReference>
<gene>
    <name evidence="3" type="ORF">QBC33DRAFT_157111</name>
</gene>
<dbReference type="Pfam" id="PF07287">
    <property type="entry name" value="AtuA"/>
    <property type="match status" value="1"/>
</dbReference>
<dbReference type="PANTHER" id="PTHR47585:SF2">
    <property type="entry name" value="DUF1446 DOMAIN PROTEIN (AFU_ORTHOLOGUE AFUA_6G11420)"/>
    <property type="match status" value="1"/>
</dbReference>
<protein>
    <submittedName>
        <fullName evidence="3">DUF1446-domain-containing protein</fullName>
    </submittedName>
</protein>
<evidence type="ECO:0000259" key="1">
    <source>
        <dbReference type="Pfam" id="PF07287"/>
    </source>
</evidence>
<name>A0AAJ0FKY0_9PEZI</name>
<evidence type="ECO:0000259" key="2">
    <source>
        <dbReference type="Pfam" id="PF23544"/>
    </source>
</evidence>
<feature type="domain" description="AtuA-like ferredoxin-fold" evidence="2">
    <location>
        <begin position="517"/>
        <end position="613"/>
    </location>
</feature>
<feature type="domain" description="Acyclic terpene utilisation N-terminal" evidence="1">
    <location>
        <begin position="11"/>
        <end position="474"/>
    </location>
</feature>
<reference evidence="3" key="1">
    <citation type="submission" date="2023-06" db="EMBL/GenBank/DDBJ databases">
        <title>Genome-scale phylogeny and comparative genomics of the fungal order Sordariales.</title>
        <authorList>
            <consortium name="Lawrence Berkeley National Laboratory"/>
            <person name="Hensen N."/>
            <person name="Bonometti L."/>
            <person name="Westerberg I."/>
            <person name="Brannstrom I.O."/>
            <person name="Guillou S."/>
            <person name="Cros-Aarteil S."/>
            <person name="Calhoun S."/>
            <person name="Haridas S."/>
            <person name="Kuo A."/>
            <person name="Mondo S."/>
            <person name="Pangilinan J."/>
            <person name="Riley R."/>
            <person name="Labutti K."/>
            <person name="Andreopoulos B."/>
            <person name="Lipzen A."/>
            <person name="Chen C."/>
            <person name="Yanf M."/>
            <person name="Daum C."/>
            <person name="Ng V."/>
            <person name="Clum A."/>
            <person name="Steindorff A."/>
            <person name="Ohm R."/>
            <person name="Martin F."/>
            <person name="Silar P."/>
            <person name="Natvig D."/>
            <person name="Lalanne C."/>
            <person name="Gautier V."/>
            <person name="Ament-Velasquez S.L."/>
            <person name="Kruys A."/>
            <person name="Hutchinson M.I."/>
            <person name="Powell A.J."/>
            <person name="Barry K."/>
            <person name="Miller A.N."/>
            <person name="Grigoriev I.V."/>
            <person name="Debuchy R."/>
            <person name="Gladieux P."/>
            <person name="Thoren M.H."/>
            <person name="Johannesson H."/>
        </authorList>
    </citation>
    <scope>NUCLEOTIDE SEQUENCE</scope>
    <source>
        <strain evidence="3">8032-3</strain>
    </source>
</reference>
<keyword evidence="4" id="KW-1185">Reference proteome</keyword>
<dbReference type="InterPro" id="IPR056362">
    <property type="entry name" value="AtuA-like_ferredoxin_dom"/>
</dbReference>
<evidence type="ECO:0000313" key="3">
    <source>
        <dbReference type="EMBL" id="KAK1771567.1"/>
    </source>
</evidence>
<sequence length="629" mass="69222">MSVNRERRRPVRIGGASGGFTDRVAAISRLASDPDVDAIVGDWLSENVMTGYGAGKARRDAAGSRKDLPLAERRKNAQFASTFLQCFEPAISKLAQNGAKLAVNAGASDTELLAEICQDMVKAACLDLKVAWVEGDDVTVPFKQMVAEGATFKSLTDGKTLEGWGFEPLCAQAYLGSLGIAEALRQGADIVICGRVSDAAPTIGVAAWWHGWRAEQLDELAGALIAGHIIECSAFVTGGYYSRFKDLMKSKKHLNLGFPIAEVHHNGECDIAKEKNTNGVVNVETVTSQLVYEISGPLYFNSDVVADLHQISVEQAGEDRVHVSGVKGLPPPPTTRCGITAQGGFQAEWHFYLVGLDIEEKCQWMEEQARYAIGEELISKFSMLKFHVHGTSPANPPNQEVATVDFRIFAQARDAALFDPSLPDGFSRKLYETVLQSCPGVSRPNDLRQSTAKSYFEYFVTLIPQSACNHRVHFLFGDKCTIDIPTPPTVREYGPQESYNTRNPVALEQFGEVEEAPLGRIALGRSGDKASDANVGFFVPDAEQWDWLRTFLTIEKLKELLGPHEYLGGRIDRFEMPNIRAVHFLLKDHLDRGYNSGSKLDTLAKNLCEYLRAKYVPIPRKFLETGSIL</sequence>
<dbReference type="RefSeq" id="XP_060287780.1">
    <property type="nucleotide sequence ID" value="XM_060422211.1"/>
</dbReference>
<dbReference type="Pfam" id="PF23544">
    <property type="entry name" value="AtuA_ferredoxin"/>
    <property type="match status" value="1"/>
</dbReference>
<dbReference type="InterPro" id="IPR010839">
    <property type="entry name" value="AtuA_N"/>
</dbReference>
<accession>A0AAJ0FKY0</accession>
<dbReference type="PANTHER" id="PTHR47585">
    <property type="match status" value="1"/>
</dbReference>
<evidence type="ECO:0000313" key="4">
    <source>
        <dbReference type="Proteomes" id="UP001244011"/>
    </source>
</evidence>
<proteinExistence type="predicted"/>
<organism evidence="3 4">
    <name type="scientific">Phialemonium atrogriseum</name>
    <dbReference type="NCBI Taxonomy" id="1093897"/>
    <lineage>
        <taxon>Eukaryota</taxon>
        <taxon>Fungi</taxon>
        <taxon>Dikarya</taxon>
        <taxon>Ascomycota</taxon>
        <taxon>Pezizomycotina</taxon>
        <taxon>Sordariomycetes</taxon>
        <taxon>Sordariomycetidae</taxon>
        <taxon>Cephalothecales</taxon>
        <taxon>Cephalothecaceae</taxon>
        <taxon>Phialemonium</taxon>
    </lineage>
</organism>